<keyword evidence="1" id="KW-0472">Membrane</keyword>
<gene>
    <name evidence="2" type="ORF">LMG32289_05440</name>
</gene>
<comment type="caution">
    <text evidence="2">The sequence shown here is derived from an EMBL/GenBank/DDBJ whole genome shotgun (WGS) entry which is preliminary data.</text>
</comment>
<feature type="transmembrane region" description="Helical" evidence="1">
    <location>
        <begin position="57"/>
        <end position="74"/>
    </location>
</feature>
<dbReference type="EMBL" id="CAJZAG010000012">
    <property type="protein sequence ID" value="CAG9183845.1"/>
    <property type="molecule type" value="Genomic_DNA"/>
</dbReference>
<organism evidence="2 3">
    <name type="scientific">Cupriavidus pampae</name>
    <dbReference type="NCBI Taxonomy" id="659251"/>
    <lineage>
        <taxon>Bacteria</taxon>
        <taxon>Pseudomonadati</taxon>
        <taxon>Pseudomonadota</taxon>
        <taxon>Betaproteobacteria</taxon>
        <taxon>Burkholderiales</taxon>
        <taxon>Burkholderiaceae</taxon>
        <taxon>Cupriavidus</taxon>
    </lineage>
</organism>
<dbReference type="Proteomes" id="UP000706525">
    <property type="component" value="Unassembled WGS sequence"/>
</dbReference>
<evidence type="ECO:0000313" key="2">
    <source>
        <dbReference type="EMBL" id="CAG9183845.1"/>
    </source>
</evidence>
<keyword evidence="1" id="KW-1133">Transmembrane helix</keyword>
<reference evidence="2 3" key="1">
    <citation type="submission" date="2021-08" db="EMBL/GenBank/DDBJ databases">
        <authorList>
            <person name="Peeters C."/>
        </authorList>
    </citation>
    <scope>NUCLEOTIDE SEQUENCE [LARGE SCALE GENOMIC DNA]</scope>
    <source>
        <strain evidence="2 3">LMG 32289</strain>
    </source>
</reference>
<keyword evidence="1" id="KW-0812">Transmembrane</keyword>
<evidence type="ECO:0000256" key="1">
    <source>
        <dbReference type="SAM" id="Phobius"/>
    </source>
</evidence>
<protein>
    <submittedName>
        <fullName evidence="2">Uncharacterized protein</fullName>
    </submittedName>
</protein>
<evidence type="ECO:0000313" key="3">
    <source>
        <dbReference type="Proteomes" id="UP000706525"/>
    </source>
</evidence>
<name>A0ABM8XU04_9BURK</name>
<accession>A0ABM8XU04</accession>
<feature type="transmembrane region" description="Helical" evidence="1">
    <location>
        <begin position="33"/>
        <end position="51"/>
    </location>
</feature>
<proteinExistence type="predicted"/>
<dbReference type="RefSeq" id="WP_223994041.1">
    <property type="nucleotide sequence ID" value="NZ_CAJZAG010000012.1"/>
</dbReference>
<sequence length="95" mass="10146">MWHEELMVVIPVAVPVLAALCLLWVQRKARFRLLVRIAAAVMVLSAIPTLLGMLMLSGAISMFAAGLVVALVVGDRHEARAARDAASMESDACSC</sequence>
<keyword evidence="3" id="KW-1185">Reference proteome</keyword>
<feature type="transmembrane region" description="Helical" evidence="1">
    <location>
        <begin position="6"/>
        <end position="26"/>
    </location>
</feature>